<protein>
    <recommendedName>
        <fullName evidence="1">KIB1-4 beta-propeller domain-containing protein</fullName>
    </recommendedName>
</protein>
<dbReference type="PANTHER" id="PTHR34708:SF4">
    <property type="entry name" value="DUF295 DOMAIN-CONTAINING PROTEIN"/>
    <property type="match status" value="1"/>
</dbReference>
<accession>A0A5J9TWA3</accession>
<dbReference type="Pfam" id="PF03478">
    <property type="entry name" value="Beta-prop_KIB1-4"/>
    <property type="match status" value="1"/>
</dbReference>
<feature type="domain" description="KIB1-4 beta-propeller" evidence="1">
    <location>
        <begin position="68"/>
        <end position="346"/>
    </location>
</feature>
<proteinExistence type="predicted"/>
<dbReference type="InterPro" id="IPR011044">
    <property type="entry name" value="Quino_amine_DH_bsu"/>
</dbReference>
<gene>
    <name evidence="2" type="ORF">EJB05_39165</name>
</gene>
<name>A0A5J9TWA3_9POAL</name>
<evidence type="ECO:0000259" key="1">
    <source>
        <dbReference type="Pfam" id="PF03478"/>
    </source>
</evidence>
<reference evidence="2 3" key="1">
    <citation type="journal article" date="2019" name="Sci. Rep.">
        <title>A high-quality genome of Eragrostis curvula grass provides insights into Poaceae evolution and supports new strategies to enhance forage quality.</title>
        <authorList>
            <person name="Carballo J."/>
            <person name="Santos B.A.C.M."/>
            <person name="Zappacosta D."/>
            <person name="Garbus I."/>
            <person name="Selva J.P."/>
            <person name="Gallo C.A."/>
            <person name="Diaz A."/>
            <person name="Albertini E."/>
            <person name="Caccamo M."/>
            <person name="Echenique V."/>
        </authorList>
    </citation>
    <scope>NUCLEOTIDE SEQUENCE [LARGE SCALE GENOMIC DNA]</scope>
    <source>
        <strain evidence="3">cv. Victoria</strain>
        <tissue evidence="2">Leaf</tissue>
    </source>
</reference>
<dbReference type="InterPro" id="IPR005174">
    <property type="entry name" value="KIB1-4_b-propeller"/>
</dbReference>
<dbReference type="Gramene" id="TVU15634">
    <property type="protein sequence ID" value="TVU15634"/>
    <property type="gene ID" value="EJB05_39165"/>
</dbReference>
<dbReference type="AlphaFoldDB" id="A0A5J9TWA3"/>
<dbReference type="CDD" id="cd09917">
    <property type="entry name" value="F-box_SF"/>
    <property type="match status" value="1"/>
</dbReference>
<keyword evidence="3" id="KW-1185">Reference proteome</keyword>
<organism evidence="2 3">
    <name type="scientific">Eragrostis curvula</name>
    <name type="common">weeping love grass</name>
    <dbReference type="NCBI Taxonomy" id="38414"/>
    <lineage>
        <taxon>Eukaryota</taxon>
        <taxon>Viridiplantae</taxon>
        <taxon>Streptophyta</taxon>
        <taxon>Embryophyta</taxon>
        <taxon>Tracheophyta</taxon>
        <taxon>Spermatophyta</taxon>
        <taxon>Magnoliopsida</taxon>
        <taxon>Liliopsida</taxon>
        <taxon>Poales</taxon>
        <taxon>Poaceae</taxon>
        <taxon>PACMAD clade</taxon>
        <taxon>Chloridoideae</taxon>
        <taxon>Eragrostideae</taxon>
        <taxon>Eragrostidinae</taxon>
        <taxon>Eragrostis</taxon>
    </lineage>
</organism>
<feature type="non-terminal residue" evidence="2">
    <location>
        <position position="1"/>
    </location>
</feature>
<evidence type="ECO:0000313" key="3">
    <source>
        <dbReference type="Proteomes" id="UP000324897"/>
    </source>
</evidence>
<dbReference type="EMBL" id="RWGY01000031">
    <property type="protein sequence ID" value="TVU15634.1"/>
    <property type="molecule type" value="Genomic_DNA"/>
</dbReference>
<dbReference type="Proteomes" id="UP000324897">
    <property type="component" value="Unassembled WGS sequence"/>
</dbReference>
<evidence type="ECO:0000313" key="2">
    <source>
        <dbReference type="EMBL" id="TVU15634.1"/>
    </source>
</evidence>
<dbReference type="PANTHER" id="PTHR34708">
    <property type="entry name" value="OS07G0440000 PROTEIN"/>
    <property type="match status" value="1"/>
</dbReference>
<sequence>MAPFRPWADLPPELLIVITHGFDLPLGSYCRARAVCSAWRAALPPPVPSLISIVIPEAPVVRRKQVSALTLPEGRAIPLATICLDSQCVGSCNGWIAVRSPSEVIFLMDPLGGKKVQLLPLQYEAVTPVSKIVFAPNPTPTDYVAVAVFGQRRLAYIRAPNKRWMIIDVAMDESDRLVDLAYDAGGGMVYCVTKHGDVRVLHIPSDRPRRKPIVEPLQAERAGGLPFDPTAVFGPPWDTASKYTDFKWIFFIGGDLYQLWWNTTSTLFWTMPGGRRFHMPKGEIFVLKYDPERRPCWNRVKDLGGYSVFIGKNNPEVMKADDAPGVRANCVYWIDEWPSDKPMVFDMATGTSTLYPAATSVLSSARIGCWQSA</sequence>
<comment type="caution">
    <text evidence="2">The sequence shown here is derived from an EMBL/GenBank/DDBJ whole genome shotgun (WGS) entry which is preliminary data.</text>
</comment>
<dbReference type="SUPFAM" id="SSF50969">
    <property type="entry name" value="YVTN repeat-like/Quinoprotein amine dehydrogenase"/>
    <property type="match status" value="1"/>
</dbReference>
<dbReference type="OrthoDB" id="672063at2759"/>